<name>A0A0R2F7P4_9LACO</name>
<dbReference type="GO" id="GO:0015074">
    <property type="term" value="P:DNA integration"/>
    <property type="evidence" value="ECO:0007669"/>
    <property type="project" value="UniProtKB-KW"/>
</dbReference>
<evidence type="ECO:0000256" key="3">
    <source>
        <dbReference type="ARBA" id="ARBA00023125"/>
    </source>
</evidence>
<dbReference type="InterPro" id="IPR050639">
    <property type="entry name" value="SSR_resolvase"/>
</dbReference>
<dbReference type="PANTHER" id="PTHR30461:SF26">
    <property type="entry name" value="RESOLVASE HOMOLOG YNEB"/>
    <property type="match status" value="1"/>
</dbReference>
<dbReference type="GO" id="GO:0003677">
    <property type="term" value="F:DNA binding"/>
    <property type="evidence" value="ECO:0007669"/>
    <property type="project" value="UniProtKB-KW"/>
</dbReference>
<dbReference type="STRING" id="1423730.FC75_GL001353"/>
<dbReference type="InterPro" id="IPR036162">
    <property type="entry name" value="Resolvase-like_N_sf"/>
</dbReference>
<feature type="active site" description="O-(5'-phospho-DNA)-serine intermediate" evidence="5 6">
    <location>
        <position position="10"/>
    </location>
</feature>
<feature type="domain" description="Resolvase/invertase-type recombinase catalytic" evidence="7">
    <location>
        <begin position="2"/>
        <end position="142"/>
    </location>
</feature>
<proteinExistence type="inferred from homology"/>
<dbReference type="PANTHER" id="PTHR30461">
    <property type="entry name" value="DNA-INVERTASE FROM LAMBDOID PROPHAGE"/>
    <property type="match status" value="1"/>
</dbReference>
<dbReference type="EMBL" id="AYZJ01000024">
    <property type="protein sequence ID" value="KRN24174.1"/>
    <property type="molecule type" value="Genomic_DNA"/>
</dbReference>
<sequence length="202" mass="22780">MAKVGYARVSTTDQNLARQFAAFDQAGVTKVFADKLSGKNLERPQLRAMLDYIHEGDEVAVLSVDRLGRNNAELSQVIGIINSKGAMLNILSLPTFSEIKEPNLRRLIINIFLELNKYQAEEERRKILERQQEGIAEAKKRGAYKGGRILYSADVQNAKNRLAYEQLVKLVGEGVPTKEVARRIGVARSTVYRIIKRDHLKD</sequence>
<evidence type="ECO:0000256" key="1">
    <source>
        <dbReference type="ARBA" id="ARBA00009913"/>
    </source>
</evidence>
<keyword evidence="4" id="KW-0233">DNA recombination</keyword>
<evidence type="ECO:0000256" key="4">
    <source>
        <dbReference type="ARBA" id="ARBA00023172"/>
    </source>
</evidence>
<comment type="caution">
    <text evidence="8">The sequence shown here is derived from an EMBL/GenBank/DDBJ whole genome shotgun (WGS) entry which is preliminary data.</text>
</comment>
<keyword evidence="2" id="KW-0229">DNA integration</keyword>
<dbReference type="SMART" id="SM00857">
    <property type="entry name" value="Resolvase"/>
    <property type="match status" value="1"/>
</dbReference>
<dbReference type="InterPro" id="IPR006118">
    <property type="entry name" value="Recombinase_CS"/>
</dbReference>
<dbReference type="InterPro" id="IPR006119">
    <property type="entry name" value="Resolv_N"/>
</dbReference>
<dbReference type="RefSeq" id="WP_054664864.1">
    <property type="nucleotide sequence ID" value="NZ_AYZJ01000024.1"/>
</dbReference>
<protein>
    <submittedName>
        <fullName evidence="8">Sin recombinase</fullName>
    </submittedName>
</protein>
<dbReference type="GO" id="GO:0000150">
    <property type="term" value="F:DNA strand exchange activity"/>
    <property type="evidence" value="ECO:0007669"/>
    <property type="project" value="InterPro"/>
</dbReference>
<dbReference type="PROSITE" id="PS51736">
    <property type="entry name" value="RECOMBINASES_3"/>
    <property type="match status" value="1"/>
</dbReference>
<dbReference type="PATRIC" id="fig|1423730.4.peg.1421"/>
<dbReference type="SUPFAM" id="SSF46689">
    <property type="entry name" value="Homeodomain-like"/>
    <property type="match status" value="1"/>
</dbReference>
<dbReference type="Pfam" id="PF02796">
    <property type="entry name" value="HTH_7"/>
    <property type="match status" value="1"/>
</dbReference>
<dbReference type="InterPro" id="IPR006120">
    <property type="entry name" value="Resolvase_HTH_dom"/>
</dbReference>
<keyword evidence="9" id="KW-1185">Reference proteome</keyword>
<keyword evidence="3" id="KW-0238">DNA-binding</keyword>
<dbReference type="Proteomes" id="UP000050865">
    <property type="component" value="Unassembled WGS sequence"/>
</dbReference>
<dbReference type="AlphaFoldDB" id="A0A0R2F7P4"/>
<dbReference type="CDD" id="cd03768">
    <property type="entry name" value="SR_ResInv"/>
    <property type="match status" value="1"/>
</dbReference>
<dbReference type="Pfam" id="PF00239">
    <property type="entry name" value="Resolvase"/>
    <property type="match status" value="1"/>
</dbReference>
<accession>A0A0R2F7P4</accession>
<dbReference type="Gene3D" id="3.40.50.1390">
    <property type="entry name" value="Resolvase, N-terminal catalytic domain"/>
    <property type="match status" value="1"/>
</dbReference>
<evidence type="ECO:0000256" key="6">
    <source>
        <dbReference type="PROSITE-ProRule" id="PRU10137"/>
    </source>
</evidence>
<comment type="similarity">
    <text evidence="1">Belongs to the site-specific recombinase resolvase family.</text>
</comment>
<evidence type="ECO:0000256" key="2">
    <source>
        <dbReference type="ARBA" id="ARBA00022908"/>
    </source>
</evidence>
<dbReference type="OrthoDB" id="9797501at2"/>
<dbReference type="SUPFAM" id="SSF53041">
    <property type="entry name" value="Resolvase-like"/>
    <property type="match status" value="1"/>
</dbReference>
<gene>
    <name evidence="8" type="ORF">FC75_GL001353</name>
</gene>
<dbReference type="PROSITE" id="PS00397">
    <property type="entry name" value="RECOMBINASES_1"/>
    <property type="match status" value="1"/>
</dbReference>
<dbReference type="Gene3D" id="1.10.10.60">
    <property type="entry name" value="Homeodomain-like"/>
    <property type="match status" value="1"/>
</dbReference>
<evidence type="ECO:0000313" key="9">
    <source>
        <dbReference type="Proteomes" id="UP000050865"/>
    </source>
</evidence>
<organism evidence="8 9">
    <name type="scientific">Lacticaseibacillus camelliae DSM 22697 = JCM 13995</name>
    <dbReference type="NCBI Taxonomy" id="1423730"/>
    <lineage>
        <taxon>Bacteria</taxon>
        <taxon>Bacillati</taxon>
        <taxon>Bacillota</taxon>
        <taxon>Bacilli</taxon>
        <taxon>Lactobacillales</taxon>
        <taxon>Lactobacillaceae</taxon>
        <taxon>Lacticaseibacillus</taxon>
    </lineage>
</organism>
<evidence type="ECO:0000313" key="8">
    <source>
        <dbReference type="EMBL" id="KRN24174.1"/>
    </source>
</evidence>
<evidence type="ECO:0000259" key="7">
    <source>
        <dbReference type="PROSITE" id="PS51736"/>
    </source>
</evidence>
<reference evidence="8 9" key="1">
    <citation type="journal article" date="2015" name="Genome Announc.">
        <title>Expanding the biotechnology potential of lactobacilli through comparative genomics of 213 strains and associated genera.</title>
        <authorList>
            <person name="Sun Z."/>
            <person name="Harris H.M."/>
            <person name="McCann A."/>
            <person name="Guo C."/>
            <person name="Argimon S."/>
            <person name="Zhang W."/>
            <person name="Yang X."/>
            <person name="Jeffery I.B."/>
            <person name="Cooney J.C."/>
            <person name="Kagawa T.F."/>
            <person name="Liu W."/>
            <person name="Song Y."/>
            <person name="Salvetti E."/>
            <person name="Wrobel A."/>
            <person name="Rasinkangas P."/>
            <person name="Parkhill J."/>
            <person name="Rea M.C."/>
            <person name="O'Sullivan O."/>
            <person name="Ritari J."/>
            <person name="Douillard F.P."/>
            <person name="Paul Ross R."/>
            <person name="Yang R."/>
            <person name="Briner A.E."/>
            <person name="Felis G.E."/>
            <person name="de Vos W.M."/>
            <person name="Barrangou R."/>
            <person name="Klaenhammer T.R."/>
            <person name="Caufield P.W."/>
            <person name="Cui Y."/>
            <person name="Zhang H."/>
            <person name="O'Toole P.W."/>
        </authorList>
    </citation>
    <scope>NUCLEOTIDE SEQUENCE [LARGE SCALE GENOMIC DNA]</scope>
    <source>
        <strain evidence="8 9">DSM 22697</strain>
    </source>
</reference>
<dbReference type="InterPro" id="IPR009057">
    <property type="entry name" value="Homeodomain-like_sf"/>
</dbReference>
<evidence type="ECO:0000256" key="5">
    <source>
        <dbReference type="PIRSR" id="PIRSR606118-50"/>
    </source>
</evidence>